<organism evidence="2 3">
    <name type="scientific">Pyronema omphalodes (strain CBS 100304)</name>
    <name type="common">Pyronema confluens</name>
    <dbReference type="NCBI Taxonomy" id="1076935"/>
    <lineage>
        <taxon>Eukaryota</taxon>
        <taxon>Fungi</taxon>
        <taxon>Dikarya</taxon>
        <taxon>Ascomycota</taxon>
        <taxon>Pezizomycotina</taxon>
        <taxon>Pezizomycetes</taxon>
        <taxon>Pezizales</taxon>
        <taxon>Pyronemataceae</taxon>
        <taxon>Pyronema</taxon>
    </lineage>
</organism>
<dbReference type="GO" id="GO:0003735">
    <property type="term" value="F:structural constituent of ribosome"/>
    <property type="evidence" value="ECO:0007669"/>
    <property type="project" value="TreeGrafter"/>
</dbReference>
<dbReference type="AlphaFoldDB" id="U4LPT0"/>
<dbReference type="Proteomes" id="UP000018144">
    <property type="component" value="Unassembled WGS sequence"/>
</dbReference>
<keyword evidence="2" id="KW-0687">Ribonucleoprotein</keyword>
<keyword evidence="3" id="KW-1185">Reference proteome</keyword>
<keyword evidence="2" id="KW-0689">Ribosomal protein</keyword>
<protein>
    <submittedName>
        <fullName evidence="2">Similar to 37S ribosomal protein MRP51, mitochondrial acc. no. Q02950</fullName>
    </submittedName>
</protein>
<accession>U4LPT0</accession>
<dbReference type="EMBL" id="HF936260">
    <property type="protein sequence ID" value="CCX33960.1"/>
    <property type="molecule type" value="Genomic_DNA"/>
</dbReference>
<dbReference type="GO" id="GO:0070124">
    <property type="term" value="P:mitochondrial translational initiation"/>
    <property type="evidence" value="ECO:0007669"/>
    <property type="project" value="TreeGrafter"/>
</dbReference>
<evidence type="ECO:0000256" key="1">
    <source>
        <dbReference type="SAM" id="Coils"/>
    </source>
</evidence>
<evidence type="ECO:0000313" key="3">
    <source>
        <dbReference type="Proteomes" id="UP000018144"/>
    </source>
</evidence>
<dbReference type="OrthoDB" id="2735536at2759"/>
<dbReference type="eggNOG" id="ENOG502SBK0">
    <property type="taxonomic scope" value="Eukaryota"/>
</dbReference>
<gene>
    <name evidence="2" type="ORF">PCON_02223</name>
</gene>
<proteinExistence type="predicted"/>
<reference evidence="2 3" key="1">
    <citation type="journal article" date="2013" name="PLoS Genet.">
        <title>The genome and development-dependent transcriptomes of Pyronema confluens: a window into fungal evolution.</title>
        <authorList>
            <person name="Traeger S."/>
            <person name="Altegoer F."/>
            <person name="Freitag M."/>
            <person name="Gabaldon T."/>
            <person name="Kempken F."/>
            <person name="Kumar A."/>
            <person name="Marcet-Houben M."/>
            <person name="Poggeler S."/>
            <person name="Stajich J.E."/>
            <person name="Nowrousian M."/>
        </authorList>
    </citation>
    <scope>NUCLEOTIDE SEQUENCE [LARGE SCALE GENOMIC DNA]</scope>
    <source>
        <strain evidence="3">CBS 100304</strain>
        <tissue evidence="2">Vegetative mycelium</tissue>
    </source>
</reference>
<dbReference type="PANTHER" id="PTHR28058:SF1">
    <property type="entry name" value="SMALL RIBOSOMAL SUBUNIT PROTEIN BS1M"/>
    <property type="match status" value="1"/>
</dbReference>
<dbReference type="STRING" id="1076935.U4LPT0"/>
<dbReference type="PANTHER" id="PTHR28058">
    <property type="entry name" value="37S RIBOSOMAL PROTEIN MRP51, MITOCHONDRIAL"/>
    <property type="match status" value="1"/>
</dbReference>
<keyword evidence="1" id="KW-0175">Coiled coil</keyword>
<dbReference type="Pfam" id="PF11709">
    <property type="entry name" value="Mit_ribos_Mrp51"/>
    <property type="match status" value="1"/>
</dbReference>
<dbReference type="GO" id="GO:0005763">
    <property type="term" value="C:mitochondrial small ribosomal subunit"/>
    <property type="evidence" value="ECO:0007669"/>
    <property type="project" value="TreeGrafter"/>
</dbReference>
<evidence type="ECO:0000313" key="2">
    <source>
        <dbReference type="EMBL" id="CCX33960.1"/>
    </source>
</evidence>
<feature type="coiled-coil region" evidence="1">
    <location>
        <begin position="181"/>
        <end position="208"/>
    </location>
</feature>
<dbReference type="OMA" id="NWGLKRD"/>
<dbReference type="InterPro" id="IPR016712">
    <property type="entry name" value="Rbsml_bS1m-like"/>
</dbReference>
<name>U4LPT0_PYROM</name>
<sequence length="393" mass="44577">MSTKTLSPAANLLRRSRLMSMPAPIQPPQSFSIHAPPAAPYPTVQAITTPRSSAYRGDWGLKRDLPIQVSQKTVYMRYNDLDTIEHMTTFESAHDDVYTLRKWQEMDIPLMKDQAMDDFGSYDPRVEKNFQYKSTVFDGVEEPEKYKWRYKGPYVAGMGEKKLKAYIEERIIPQKEAFTKFVAQRQAVEELKQKYLQLNDDRSIADIEAEAVTIADVNKVDLMSLRAEPQYLENLVIDFLDIPRQKPNRTHPSAGLHYIRSSAYAHNDPKLGPQEQKKEILGRPLNHHGASGSLVGVGGVVARVSSSYAQRRHVNDRDRSAVQPFRPVKGAHINASGKILLDVERVAPAVQQASWSFTDMVQRRGENQHARKSEFSGQTEKIIQMLNVGGKKN</sequence>